<name>A0A2K5Y1G6_MANLE</name>
<evidence type="ECO:0000313" key="3">
    <source>
        <dbReference type="Ensembl" id="ENSMLEP00000009418.1"/>
    </source>
</evidence>
<protein>
    <submittedName>
        <fullName evidence="3">Uncharacterized protein</fullName>
    </submittedName>
</protein>
<dbReference type="AlphaFoldDB" id="A0A2K5Y1G6"/>
<feature type="transmembrane region" description="Helical" evidence="2">
    <location>
        <begin position="13"/>
        <end position="33"/>
    </location>
</feature>
<keyword evidence="4" id="KW-1185">Reference proteome</keyword>
<evidence type="ECO:0000313" key="4">
    <source>
        <dbReference type="Proteomes" id="UP000233140"/>
    </source>
</evidence>
<keyword evidence="2" id="KW-0812">Transmembrane</keyword>
<organism evidence="3 4">
    <name type="scientific">Mandrillus leucophaeus</name>
    <name type="common">Drill</name>
    <name type="synonym">Papio leucophaeus</name>
    <dbReference type="NCBI Taxonomy" id="9568"/>
    <lineage>
        <taxon>Eukaryota</taxon>
        <taxon>Metazoa</taxon>
        <taxon>Chordata</taxon>
        <taxon>Craniata</taxon>
        <taxon>Vertebrata</taxon>
        <taxon>Euteleostomi</taxon>
        <taxon>Mammalia</taxon>
        <taxon>Eutheria</taxon>
        <taxon>Euarchontoglires</taxon>
        <taxon>Primates</taxon>
        <taxon>Haplorrhini</taxon>
        <taxon>Catarrhini</taxon>
        <taxon>Cercopithecidae</taxon>
        <taxon>Cercopithecinae</taxon>
        <taxon>Mandrillus</taxon>
    </lineage>
</organism>
<dbReference type="OMA" id="NSSCAWP"/>
<proteinExistence type="predicted"/>
<dbReference type="Ensembl" id="ENSMLET00000032819.1">
    <property type="protein sequence ID" value="ENSMLEP00000009418.1"/>
    <property type="gene ID" value="ENSMLEG00000028890.1"/>
</dbReference>
<sequence length="165" mass="17869">MQALRKHSGPLPWLGWGCLCAIISLHLLIPLLIHLSIHSRHLMHIFQGCLWPGPVPGRAEDAKVKVNSSCAWPRPQSAGRTRHRQSHCGETRAPSETSRAQRAPGPCSGRHQACLEQPTVGEGVGERWAPPGPCTEGLRGRGRGVEDQALPPCHTAVLCPCPWGS</sequence>
<reference evidence="3" key="2">
    <citation type="submission" date="2025-09" db="UniProtKB">
        <authorList>
            <consortium name="Ensembl"/>
        </authorList>
    </citation>
    <scope>IDENTIFICATION</scope>
</reference>
<evidence type="ECO:0000256" key="1">
    <source>
        <dbReference type="SAM" id="MobiDB-lite"/>
    </source>
</evidence>
<accession>A0A2K5Y1G6</accession>
<evidence type="ECO:0000256" key="2">
    <source>
        <dbReference type="SAM" id="Phobius"/>
    </source>
</evidence>
<dbReference type="Proteomes" id="UP000233140">
    <property type="component" value="Unassembled WGS sequence"/>
</dbReference>
<keyword evidence="2" id="KW-1133">Transmembrane helix</keyword>
<keyword evidence="2" id="KW-0472">Membrane</keyword>
<reference evidence="3" key="1">
    <citation type="submission" date="2025-08" db="UniProtKB">
        <authorList>
            <consortium name="Ensembl"/>
        </authorList>
    </citation>
    <scope>IDENTIFICATION</scope>
</reference>
<dbReference type="GeneTree" id="ENSGT00910000146994"/>
<feature type="region of interest" description="Disordered" evidence="1">
    <location>
        <begin position="73"/>
        <end position="109"/>
    </location>
</feature>